<dbReference type="AlphaFoldDB" id="A0A7S3XX12"/>
<dbReference type="EMBL" id="HBIU01029172">
    <property type="protein sequence ID" value="CAE0634693.1"/>
    <property type="molecule type" value="Transcribed_RNA"/>
</dbReference>
<feature type="compositionally biased region" description="Polar residues" evidence="1">
    <location>
        <begin position="54"/>
        <end position="71"/>
    </location>
</feature>
<proteinExistence type="predicted"/>
<protein>
    <submittedName>
        <fullName evidence="2">Uncharacterized protein</fullName>
    </submittedName>
</protein>
<name>A0A7S3XX12_HETAK</name>
<feature type="compositionally biased region" description="Polar residues" evidence="1">
    <location>
        <begin position="83"/>
        <end position="100"/>
    </location>
</feature>
<gene>
    <name evidence="2" type="ORF">HAKA00212_LOCUS13433</name>
</gene>
<organism evidence="2">
    <name type="scientific">Heterosigma akashiwo</name>
    <name type="common">Chromophytic alga</name>
    <name type="synonym">Heterosigma carterae</name>
    <dbReference type="NCBI Taxonomy" id="2829"/>
    <lineage>
        <taxon>Eukaryota</taxon>
        <taxon>Sar</taxon>
        <taxon>Stramenopiles</taxon>
        <taxon>Ochrophyta</taxon>
        <taxon>Raphidophyceae</taxon>
        <taxon>Chattonellales</taxon>
        <taxon>Chattonellaceae</taxon>
        <taxon>Heterosigma</taxon>
    </lineage>
</organism>
<accession>A0A7S3XX12</accession>
<sequence>MRNGAPAAVCGGCGISREVATAGPEGRAAASAALAAHQRGLLNGQQEDEDEYNDTSQTNGDSTTQNRQLDQFENDQENEEIIRNSSLVNDGSQQEPGKYS</sequence>
<feature type="region of interest" description="Disordered" evidence="1">
    <location>
        <begin position="38"/>
        <end position="100"/>
    </location>
</feature>
<reference evidence="2" key="1">
    <citation type="submission" date="2021-01" db="EMBL/GenBank/DDBJ databases">
        <authorList>
            <person name="Corre E."/>
            <person name="Pelletier E."/>
            <person name="Niang G."/>
            <person name="Scheremetjew M."/>
            <person name="Finn R."/>
            <person name="Kale V."/>
            <person name="Holt S."/>
            <person name="Cochrane G."/>
            <person name="Meng A."/>
            <person name="Brown T."/>
            <person name="Cohen L."/>
        </authorList>
    </citation>
    <scope>NUCLEOTIDE SEQUENCE</scope>
    <source>
        <strain evidence="2">CCMP3107</strain>
    </source>
</reference>
<evidence type="ECO:0000256" key="1">
    <source>
        <dbReference type="SAM" id="MobiDB-lite"/>
    </source>
</evidence>
<evidence type="ECO:0000313" key="2">
    <source>
        <dbReference type="EMBL" id="CAE0634693.1"/>
    </source>
</evidence>